<evidence type="ECO:0000313" key="4">
    <source>
        <dbReference type="Proteomes" id="UP000051276"/>
    </source>
</evidence>
<dbReference type="SUPFAM" id="SSF141371">
    <property type="entry name" value="PilZ domain-like"/>
    <property type="match status" value="1"/>
</dbReference>
<dbReference type="GO" id="GO:0035438">
    <property type="term" value="F:cyclic-di-GMP binding"/>
    <property type="evidence" value="ECO:0007669"/>
    <property type="project" value="InterPro"/>
</dbReference>
<evidence type="ECO:0000259" key="1">
    <source>
        <dbReference type="Pfam" id="PF07238"/>
    </source>
</evidence>
<dbReference type="Proteomes" id="UP000051276">
    <property type="component" value="Unassembled WGS sequence"/>
</dbReference>
<sequence length="132" mass="15282">MYVKKPFEHSPQDNAAADDRRAIKRRHLIYYLRVWDSDSNALLGHVVDITTEGMMLVGEHSIPDGRSFDLEIRLPDRSGSGQLKSIHFKAVTRWSHNDVNRSFYDTGFYFEEPPGESIERVRALIAEYAFHD</sequence>
<dbReference type="EMBL" id="LMXI01000266">
    <property type="protein sequence ID" value="KRT58857.1"/>
    <property type="molecule type" value="Genomic_DNA"/>
</dbReference>
<protein>
    <submittedName>
        <fullName evidence="2 3">PilZ domain</fullName>
    </submittedName>
</protein>
<accession>A0A0T5YV82</accession>
<dbReference type="RefSeq" id="WP_057954991.1">
    <property type="nucleotide sequence ID" value="NZ_KQ556866.1"/>
</dbReference>
<dbReference type="OrthoDB" id="5625505at2"/>
<comment type="caution">
    <text evidence="2">The sequence shown here is derived from an EMBL/GenBank/DDBJ whole genome shotgun (WGS) entry which is preliminary data.</text>
</comment>
<dbReference type="Pfam" id="PF07238">
    <property type="entry name" value="PilZ"/>
    <property type="match status" value="1"/>
</dbReference>
<dbReference type="STRING" id="54398.Ga0074115_10784"/>
<reference evidence="4 5" key="1">
    <citation type="submission" date="2015-11" db="EMBL/GenBank/DDBJ databases">
        <title>The genome of Candidatus Endoriftia persephone in Ridgeia piscesae and population structure of the North Eastern Pacific vestimentiferan symbionts.</title>
        <authorList>
            <person name="Perez M."/>
            <person name="Juniper K.S."/>
        </authorList>
    </citation>
    <scope>NUCLEOTIDE SEQUENCE [LARGE SCALE GENOMIC DNA]</scope>
    <source>
        <strain evidence="3">Ind10</strain>
        <strain evidence="2">Ind11</strain>
    </source>
</reference>
<proteinExistence type="predicted"/>
<evidence type="ECO:0000313" key="2">
    <source>
        <dbReference type="EMBL" id="KRT54555.1"/>
    </source>
</evidence>
<gene>
    <name evidence="2" type="ORF">Ga0074115_10784</name>
    <name evidence="3" type="ORF">Ga0076813_142810</name>
</gene>
<keyword evidence="5" id="KW-1185">Reference proteome</keyword>
<dbReference type="InterPro" id="IPR009875">
    <property type="entry name" value="PilZ_domain"/>
</dbReference>
<dbReference type="EMBL" id="LDXT01000090">
    <property type="protein sequence ID" value="KRT54555.1"/>
    <property type="molecule type" value="Genomic_DNA"/>
</dbReference>
<organism evidence="2 5">
    <name type="scientific">endosymbiont of Ridgeia piscesae</name>
    <dbReference type="NCBI Taxonomy" id="54398"/>
    <lineage>
        <taxon>Bacteria</taxon>
        <taxon>Pseudomonadati</taxon>
        <taxon>Pseudomonadota</taxon>
        <taxon>Gammaproteobacteria</taxon>
        <taxon>sulfur-oxidizing symbionts</taxon>
    </lineage>
</organism>
<name>A0A0T5YV82_9GAMM</name>
<dbReference type="Proteomes" id="UP000051634">
    <property type="component" value="Unassembled WGS sequence"/>
</dbReference>
<dbReference type="Gene3D" id="2.40.10.220">
    <property type="entry name" value="predicted glycosyltransferase like domains"/>
    <property type="match status" value="1"/>
</dbReference>
<evidence type="ECO:0000313" key="3">
    <source>
        <dbReference type="EMBL" id="KRT58857.1"/>
    </source>
</evidence>
<feature type="domain" description="PilZ" evidence="1">
    <location>
        <begin position="20"/>
        <end position="126"/>
    </location>
</feature>
<dbReference type="AlphaFoldDB" id="A0A0T5YV82"/>
<evidence type="ECO:0000313" key="5">
    <source>
        <dbReference type="Proteomes" id="UP000051634"/>
    </source>
</evidence>